<name>A0A0B6RIK6_BURPL</name>
<dbReference type="Gene3D" id="3.40.50.2000">
    <property type="entry name" value="Glycogen Phosphorylase B"/>
    <property type="match status" value="1"/>
</dbReference>
<dbReference type="RefSeq" id="WP_042623947.1">
    <property type="nucleotide sequence ID" value="NZ_CP066798.1"/>
</dbReference>
<keyword evidence="2" id="KW-0808">Transferase</keyword>
<dbReference type="PANTHER" id="PTHR46401:SF9">
    <property type="entry name" value="MANNOSYLTRANSFERASE A"/>
    <property type="match status" value="1"/>
</dbReference>
<dbReference type="AlphaFoldDB" id="A0A0B6RIK6"/>
<dbReference type="KEGG" id="bgp:BGL_1c06410"/>
<gene>
    <name evidence="2" type="ORF">BGL_1c06410</name>
</gene>
<dbReference type="InterPro" id="IPR001296">
    <property type="entry name" value="Glyco_trans_1"/>
</dbReference>
<dbReference type="EMBL" id="CP002580">
    <property type="protein sequence ID" value="AJK45177.1"/>
    <property type="molecule type" value="Genomic_DNA"/>
</dbReference>
<accession>A0A0B6RIK6</accession>
<evidence type="ECO:0000313" key="3">
    <source>
        <dbReference type="Proteomes" id="UP000031838"/>
    </source>
</evidence>
<dbReference type="Pfam" id="PF00534">
    <property type="entry name" value="Glycos_transf_1"/>
    <property type="match status" value="1"/>
</dbReference>
<evidence type="ECO:0000313" key="2">
    <source>
        <dbReference type="EMBL" id="AJK45177.1"/>
    </source>
</evidence>
<dbReference type="SUPFAM" id="SSF53756">
    <property type="entry name" value="UDP-Glycosyltransferase/glycogen phosphorylase"/>
    <property type="match status" value="1"/>
</dbReference>
<dbReference type="HOGENOM" id="CLU_009583_34_2_4"/>
<dbReference type="CDD" id="cd03809">
    <property type="entry name" value="GT4_MtfB-like"/>
    <property type="match status" value="1"/>
</dbReference>
<evidence type="ECO:0000259" key="1">
    <source>
        <dbReference type="Pfam" id="PF00534"/>
    </source>
</evidence>
<organism evidence="2 3">
    <name type="scientific">Burkholderia plantarii</name>
    <dbReference type="NCBI Taxonomy" id="41899"/>
    <lineage>
        <taxon>Bacteria</taxon>
        <taxon>Pseudomonadati</taxon>
        <taxon>Pseudomonadota</taxon>
        <taxon>Betaproteobacteria</taxon>
        <taxon>Burkholderiales</taxon>
        <taxon>Burkholderiaceae</taxon>
        <taxon>Burkholderia</taxon>
    </lineage>
</organism>
<feature type="domain" description="Glycosyl transferase family 1" evidence="1">
    <location>
        <begin position="262"/>
        <end position="400"/>
    </location>
</feature>
<keyword evidence="3" id="KW-1185">Reference proteome</keyword>
<sequence>MPPDLPPRPVALSLRIHCRLATRLPGLLLRSARERLRALASAASPVGTVDAATPTRQLLIDVSIIAAHDAGTGIQRVVRRLAEGLLRRPPPGYAVRLVRATRKLPYRYADDYARTLGGDAAPAPRDRQAHPDGPLVVHAGDVFVGLDLASRIVPRRMDDLLAMKAAGARVTFVVYDLLPAVHPHWFTRRASRDFRRWLSFLGLHADALFCISATVAGETRDWLSRRFGLVGALPLIGDFRLGSDFTTPAPRTPKAPDATGMLTLLMVGTVEPRKGHAAVLDAMDLLWRRGAPIALTIAGRPGWRIDALAERLRNHPEAGRRLTWLPAIDDAALSRRYDSADGLIMASQAEGFGLPLVEAALHGLPILARDIPVFREVAGGHARYFANGGAAQLADAIERWAAELRAGTAPDSRGLPLSTWDDSTARFTALLQRAAAPVADESRD</sequence>
<reference evidence="2 3" key="2">
    <citation type="journal article" date="2016" name="Appl. Microbiol. Biotechnol.">
        <title>Mutations improving production and secretion of extracellular lipase by Burkholderia glumae PG1.</title>
        <authorList>
            <person name="Knapp A."/>
            <person name="Voget S."/>
            <person name="Gao R."/>
            <person name="Zaburannyi N."/>
            <person name="Krysciak D."/>
            <person name="Breuer M."/>
            <person name="Hauer B."/>
            <person name="Streit W.R."/>
            <person name="Muller R."/>
            <person name="Daniel R."/>
            <person name="Jaeger K.E."/>
        </authorList>
    </citation>
    <scope>NUCLEOTIDE SEQUENCE [LARGE SCALE GENOMIC DNA]</scope>
    <source>
        <strain evidence="2 3">PG1</strain>
    </source>
</reference>
<dbReference type="OrthoDB" id="433681at2"/>
<dbReference type="GO" id="GO:0016757">
    <property type="term" value="F:glycosyltransferase activity"/>
    <property type="evidence" value="ECO:0007669"/>
    <property type="project" value="InterPro"/>
</dbReference>
<proteinExistence type="predicted"/>
<dbReference type="Proteomes" id="UP000031838">
    <property type="component" value="Chromosome 1"/>
</dbReference>
<protein>
    <submittedName>
        <fullName evidence="2">Glycosyl transferase, group 1</fullName>
    </submittedName>
</protein>
<reference evidence="3" key="1">
    <citation type="submission" date="2011-03" db="EMBL/GenBank/DDBJ databases">
        <authorList>
            <person name="Voget S."/>
            <person name="Streit W.R."/>
            <person name="Jaeger K.E."/>
            <person name="Daniel R."/>
        </authorList>
    </citation>
    <scope>NUCLEOTIDE SEQUENCE [LARGE SCALE GENOMIC DNA]</scope>
    <source>
        <strain evidence="3">PG1</strain>
    </source>
</reference>
<dbReference type="PANTHER" id="PTHR46401">
    <property type="entry name" value="GLYCOSYLTRANSFERASE WBBK-RELATED"/>
    <property type="match status" value="1"/>
</dbReference>